<keyword evidence="3" id="KW-0677">Repeat</keyword>
<dbReference type="Pfam" id="PF07725">
    <property type="entry name" value="LRR_3"/>
    <property type="match status" value="1"/>
</dbReference>
<accession>A0AA38YRT9</accession>
<evidence type="ECO:0000259" key="8">
    <source>
        <dbReference type="PROSITE" id="PS50104"/>
    </source>
</evidence>
<dbReference type="PANTHER" id="PTHR11017:SF570">
    <property type="entry name" value="DISEASE RESISTANCE PROTEIN (TIR-NBS CLASS)-RELATED"/>
    <property type="match status" value="1"/>
</dbReference>
<dbReference type="Pfam" id="PF23282">
    <property type="entry name" value="WHD_ROQ1"/>
    <property type="match status" value="1"/>
</dbReference>
<dbReference type="PROSITE" id="PS51450">
    <property type="entry name" value="LRR"/>
    <property type="match status" value="1"/>
</dbReference>
<evidence type="ECO:0000313" key="9">
    <source>
        <dbReference type="EMBL" id="KAJ9675440.1"/>
    </source>
</evidence>
<dbReference type="GO" id="GO:0043531">
    <property type="term" value="F:ADP binding"/>
    <property type="evidence" value="ECO:0007669"/>
    <property type="project" value="InterPro"/>
</dbReference>
<comment type="catalytic activity">
    <reaction evidence="7">
        <text>NAD(+) + H2O = ADP-D-ribose + nicotinamide + H(+)</text>
        <dbReference type="Rhea" id="RHEA:16301"/>
        <dbReference type="ChEBI" id="CHEBI:15377"/>
        <dbReference type="ChEBI" id="CHEBI:15378"/>
        <dbReference type="ChEBI" id="CHEBI:17154"/>
        <dbReference type="ChEBI" id="CHEBI:57540"/>
        <dbReference type="ChEBI" id="CHEBI:57967"/>
        <dbReference type="EC" id="3.2.2.6"/>
    </reaction>
    <physiologicalReaction direction="left-to-right" evidence="7">
        <dbReference type="Rhea" id="RHEA:16302"/>
    </physiologicalReaction>
</comment>
<evidence type="ECO:0000256" key="2">
    <source>
        <dbReference type="ARBA" id="ARBA00022614"/>
    </source>
</evidence>
<dbReference type="InterPro" id="IPR042197">
    <property type="entry name" value="Apaf_helical"/>
</dbReference>
<dbReference type="InterPro" id="IPR055414">
    <property type="entry name" value="LRR_R13L4/SHOC2-like"/>
</dbReference>
<dbReference type="Pfam" id="PF23598">
    <property type="entry name" value="LRR_14"/>
    <property type="match status" value="1"/>
</dbReference>
<gene>
    <name evidence="9" type="ORF">PVL29_024385</name>
</gene>
<dbReference type="AlphaFoldDB" id="A0AA38YRT9"/>
<dbReference type="SUPFAM" id="SSF52200">
    <property type="entry name" value="Toll/Interleukin receptor TIR domain"/>
    <property type="match status" value="1"/>
</dbReference>
<dbReference type="InterPro" id="IPR044974">
    <property type="entry name" value="Disease_R_plants"/>
</dbReference>
<dbReference type="PANTHER" id="PTHR11017">
    <property type="entry name" value="LEUCINE-RICH REPEAT-CONTAINING PROTEIN"/>
    <property type="match status" value="1"/>
</dbReference>
<keyword evidence="5" id="KW-0611">Plant defense</keyword>
<evidence type="ECO:0000256" key="1">
    <source>
        <dbReference type="ARBA" id="ARBA00011982"/>
    </source>
</evidence>
<keyword evidence="6" id="KW-0520">NAD</keyword>
<dbReference type="Gene3D" id="3.80.10.10">
    <property type="entry name" value="Ribonuclease Inhibitor"/>
    <property type="match status" value="2"/>
</dbReference>
<dbReference type="SUPFAM" id="SSF52047">
    <property type="entry name" value="RNI-like"/>
    <property type="match status" value="1"/>
</dbReference>
<reference evidence="9 10" key="1">
    <citation type="journal article" date="2023" name="BMC Biotechnol.">
        <title>Vitis rotundifolia cv Carlos genome sequencing.</title>
        <authorList>
            <person name="Huff M."/>
            <person name="Hulse-Kemp A."/>
            <person name="Scheffler B."/>
            <person name="Youngblood R."/>
            <person name="Simpson S."/>
            <person name="Babiker E."/>
            <person name="Staton M."/>
        </authorList>
    </citation>
    <scope>NUCLEOTIDE SEQUENCE [LARGE SCALE GENOMIC DNA]</scope>
    <source>
        <tissue evidence="9">Leaf</tissue>
    </source>
</reference>
<dbReference type="InterPro" id="IPR002182">
    <property type="entry name" value="NB-ARC"/>
</dbReference>
<dbReference type="SMART" id="SM00369">
    <property type="entry name" value="LRR_TYP"/>
    <property type="match status" value="3"/>
</dbReference>
<dbReference type="SMART" id="SM00255">
    <property type="entry name" value="TIR"/>
    <property type="match status" value="1"/>
</dbReference>
<dbReference type="EC" id="3.2.2.6" evidence="1"/>
<dbReference type="InterPro" id="IPR045344">
    <property type="entry name" value="C-JID"/>
</dbReference>
<dbReference type="GO" id="GO:0007165">
    <property type="term" value="P:signal transduction"/>
    <property type="evidence" value="ECO:0007669"/>
    <property type="project" value="InterPro"/>
</dbReference>
<feature type="domain" description="TIR" evidence="8">
    <location>
        <begin position="11"/>
        <end position="131"/>
    </location>
</feature>
<dbReference type="Gene3D" id="3.40.50.10140">
    <property type="entry name" value="Toll/interleukin-1 receptor homology (TIR) domain"/>
    <property type="match status" value="1"/>
</dbReference>
<keyword evidence="2" id="KW-0433">Leucine-rich repeat</keyword>
<dbReference type="InterPro" id="IPR058192">
    <property type="entry name" value="WHD_ROQ1-like"/>
</dbReference>
<dbReference type="Gene3D" id="1.10.8.430">
    <property type="entry name" value="Helical domain of apoptotic protease-activating factors"/>
    <property type="match status" value="1"/>
</dbReference>
<dbReference type="Pfam" id="PF01582">
    <property type="entry name" value="TIR"/>
    <property type="match status" value="1"/>
</dbReference>
<dbReference type="InterPro" id="IPR011713">
    <property type="entry name" value="Leu-rich_rpt_3"/>
</dbReference>
<dbReference type="PROSITE" id="PS50104">
    <property type="entry name" value="TIR"/>
    <property type="match status" value="1"/>
</dbReference>
<dbReference type="InterPro" id="IPR000157">
    <property type="entry name" value="TIR_dom"/>
</dbReference>
<keyword evidence="10" id="KW-1185">Reference proteome</keyword>
<organism evidence="9 10">
    <name type="scientific">Vitis rotundifolia</name>
    <name type="common">Muscadine grape</name>
    <dbReference type="NCBI Taxonomy" id="103349"/>
    <lineage>
        <taxon>Eukaryota</taxon>
        <taxon>Viridiplantae</taxon>
        <taxon>Streptophyta</taxon>
        <taxon>Embryophyta</taxon>
        <taxon>Tracheophyta</taxon>
        <taxon>Spermatophyta</taxon>
        <taxon>Magnoliopsida</taxon>
        <taxon>eudicotyledons</taxon>
        <taxon>Gunneridae</taxon>
        <taxon>Pentapetalae</taxon>
        <taxon>rosids</taxon>
        <taxon>Vitales</taxon>
        <taxon>Vitaceae</taxon>
        <taxon>Viteae</taxon>
        <taxon>Vitis</taxon>
    </lineage>
</organism>
<evidence type="ECO:0000256" key="6">
    <source>
        <dbReference type="ARBA" id="ARBA00023027"/>
    </source>
</evidence>
<proteinExistence type="predicted"/>
<dbReference type="InterPro" id="IPR035897">
    <property type="entry name" value="Toll_tir_struct_dom_sf"/>
</dbReference>
<evidence type="ECO:0000256" key="7">
    <source>
        <dbReference type="ARBA" id="ARBA00047304"/>
    </source>
</evidence>
<evidence type="ECO:0000256" key="4">
    <source>
        <dbReference type="ARBA" id="ARBA00022801"/>
    </source>
</evidence>
<keyword evidence="4" id="KW-0378">Hydrolase</keyword>
<dbReference type="Pfam" id="PF20160">
    <property type="entry name" value="C-JID"/>
    <property type="match status" value="1"/>
</dbReference>
<dbReference type="Proteomes" id="UP001168098">
    <property type="component" value="Unassembled WGS sequence"/>
</dbReference>
<evidence type="ECO:0000256" key="3">
    <source>
        <dbReference type="ARBA" id="ARBA00022737"/>
    </source>
</evidence>
<dbReference type="InterPro" id="IPR003591">
    <property type="entry name" value="Leu-rich_rpt_typical-subtyp"/>
</dbReference>
<dbReference type="SUPFAM" id="SSF52540">
    <property type="entry name" value="P-loop containing nucleoside triphosphate hydrolases"/>
    <property type="match status" value="1"/>
</dbReference>
<protein>
    <recommendedName>
        <fullName evidence="1">ADP-ribosyl cyclase/cyclic ADP-ribose hydrolase</fullName>
        <ecNumber evidence="1">3.2.2.6</ecNumber>
    </recommendedName>
</protein>
<evidence type="ECO:0000256" key="5">
    <source>
        <dbReference type="ARBA" id="ARBA00022821"/>
    </source>
</evidence>
<dbReference type="GO" id="GO:0051707">
    <property type="term" value="P:response to other organism"/>
    <property type="evidence" value="ECO:0007669"/>
    <property type="project" value="UniProtKB-ARBA"/>
</dbReference>
<comment type="caution">
    <text evidence="9">The sequence shown here is derived from an EMBL/GenBank/DDBJ whole genome shotgun (WGS) entry which is preliminary data.</text>
</comment>
<dbReference type="InterPro" id="IPR036390">
    <property type="entry name" value="WH_DNA-bd_sf"/>
</dbReference>
<dbReference type="EMBL" id="JARBHA010000018">
    <property type="protein sequence ID" value="KAJ9675440.1"/>
    <property type="molecule type" value="Genomic_DNA"/>
</dbReference>
<dbReference type="Pfam" id="PF00560">
    <property type="entry name" value="LRR_1"/>
    <property type="match status" value="2"/>
</dbReference>
<dbReference type="GO" id="GO:0061809">
    <property type="term" value="F:NAD+ nucleosidase activity, cyclic ADP-ribose generating"/>
    <property type="evidence" value="ECO:0007669"/>
    <property type="project" value="UniProtKB-EC"/>
</dbReference>
<evidence type="ECO:0000313" key="10">
    <source>
        <dbReference type="Proteomes" id="UP001168098"/>
    </source>
</evidence>
<dbReference type="GO" id="GO:0006952">
    <property type="term" value="P:defense response"/>
    <property type="evidence" value="ECO:0007669"/>
    <property type="project" value="UniProtKB-KW"/>
</dbReference>
<sequence>MASVSTSIHEGIYDVFLSFRGADTRYHFTDHLYFALRDNGVHTFRDDEELERGDVIAPGLLKAIEQSRISIVIFSENYAQSRWCLDELVKIIECKTERKQIVLPVLEVHRRGKASKSVVIEEITNNIITKFNPYSLHVGENIAGMNIRLKKLRSLINIDLNNVLVVGICGIGGIGKTTIAKALYNVISYQFKGASFLANVRENSKDDVGLLRLQKQLLNDIQKRKNRQISNVHEGMNVIKKVLSLKRVLVVLDDVDNCRQVENLVGKRDCFVRGSRILITTRDRHPLDAYGADKPYHEIEELNYEEAIQLFSLYAFKPNCHQEDNEDLSDRIVKNAKGLPLILLVLGSHLCERTPSEWESELHNYDVLDRTQGEIFLDIACFFKGQDKDFVSRILDGCDFYAESGFRVLRDRCLITILDNKIHMHDLIQQMEPGKRSRLWEHKDVFRVLTRKELQFTTEAFKMMNNLRLLKVHQDANYDFVFPSQELRYLHWDGYPLESLPSNFYAENLVELNLRCSNIKQLWETEVLLLFSHHSYSEHLNEIPNPSSVPNLEILTLEGCRFTFDSPHETLELLTNFFSLILIGCINLESLPRSVYKLRRLKTLYCRGCENLRSFPEIMGNMEKLRKLDLDNTAIVKLPSSIELLKGLEYLDLSNCKDLITVPQSICNLKSLKFLSFDCCSKLEKLPEDLKTLKCLQTLYLHGLNCQLPSVSGLCSLRELYLSMSNLTQGVIPSNNLLNSLKVLNLSESNVIDKGILIHICHLSSLEELHLNNCNLVDGDIPSEVCQLSSLKVLDLSWNHFSSIPTSISQLFKLKALGLSHCKNLLQIPELSSSLQFLDAHNSHFTLSSPLSFLPSSFSEFQDMVCGSSFQLCLHYSYSYFEEGVGIFFPGISGIPEWIMGQNMGNHVTIDLPQDWYEDKDFLGFALCSTYVPLDDESKDDFEHRFEDKSEIQSENESDHDEWAHKFEDESGNGSAYKFDNKSEYEYRRPCSLDCHLTFHGDQSEFWIYPSLSSWCECCESDGASGQVWVLYYPKFAIKEKYHSNTWGRLKASFHGYFNGMPVKVEKYGMQLIYAKNDEYNCPTLTTMPDNWNVECLQKLYLDGLLLRKYHPQ</sequence>
<dbReference type="Gene3D" id="3.40.50.300">
    <property type="entry name" value="P-loop containing nucleotide triphosphate hydrolases"/>
    <property type="match status" value="1"/>
</dbReference>
<dbReference type="InterPro" id="IPR027417">
    <property type="entry name" value="P-loop_NTPase"/>
</dbReference>
<dbReference type="InterPro" id="IPR032675">
    <property type="entry name" value="LRR_dom_sf"/>
</dbReference>
<dbReference type="Pfam" id="PF00931">
    <property type="entry name" value="NB-ARC"/>
    <property type="match status" value="1"/>
</dbReference>
<name>A0AA38YRT9_VITRO</name>
<dbReference type="SUPFAM" id="SSF46785">
    <property type="entry name" value="Winged helix' DNA-binding domain"/>
    <property type="match status" value="1"/>
</dbReference>
<dbReference type="PRINTS" id="PR00364">
    <property type="entry name" value="DISEASERSIST"/>
</dbReference>
<dbReference type="InterPro" id="IPR001611">
    <property type="entry name" value="Leu-rich_rpt"/>
</dbReference>